<dbReference type="EMBL" id="WIBF01000010">
    <property type="protein sequence ID" value="MQQ09862.1"/>
    <property type="molecule type" value="Genomic_DNA"/>
</dbReference>
<dbReference type="InterPro" id="IPR024000">
    <property type="entry name" value="CHP04046_FMN-dependent"/>
</dbReference>
<evidence type="ECO:0000313" key="2">
    <source>
        <dbReference type="EMBL" id="MQQ09862.1"/>
    </source>
</evidence>
<dbReference type="InterPro" id="IPR036188">
    <property type="entry name" value="FAD/NAD-bd_sf"/>
</dbReference>
<dbReference type="GO" id="GO:0050660">
    <property type="term" value="F:flavin adenine dinucleotide binding"/>
    <property type="evidence" value="ECO:0007669"/>
    <property type="project" value="TreeGrafter"/>
</dbReference>
<dbReference type="PANTHER" id="PTHR43539">
    <property type="entry name" value="FLAVIN-BINDING MONOOXYGENASE-LIKE PROTEIN (AFU_ORTHOLOGUE AFUA_4G09220)"/>
    <property type="match status" value="1"/>
</dbReference>
<reference evidence="2 3" key="1">
    <citation type="submission" date="2019-10" db="EMBL/GenBank/DDBJ databases">
        <title>Epibacterium sp. nov., isolated from seawater.</title>
        <authorList>
            <person name="Zhang X."/>
            <person name="Li N."/>
        </authorList>
    </citation>
    <scope>NUCLEOTIDE SEQUENCE [LARGE SCALE GENOMIC DNA]</scope>
    <source>
        <strain evidence="2 3">SM1979</strain>
    </source>
</reference>
<protein>
    <submittedName>
        <fullName evidence="2">MSMEG_0569 family flavin-dependent oxidoreductase</fullName>
    </submittedName>
</protein>
<dbReference type="PRINTS" id="PR00368">
    <property type="entry name" value="FADPNR"/>
</dbReference>
<dbReference type="Proteomes" id="UP000444174">
    <property type="component" value="Unassembled WGS sequence"/>
</dbReference>
<dbReference type="Gene3D" id="3.50.50.60">
    <property type="entry name" value="FAD/NAD(P)-binding domain"/>
    <property type="match status" value="2"/>
</dbReference>
<dbReference type="PRINTS" id="PR00411">
    <property type="entry name" value="PNDRDTASEI"/>
</dbReference>
<dbReference type="RefSeq" id="WP_153216830.1">
    <property type="nucleotide sequence ID" value="NZ_WIBF01000010.1"/>
</dbReference>
<comment type="caution">
    <text evidence="2">The sequence shown here is derived from an EMBL/GenBank/DDBJ whole genome shotgun (WGS) entry which is preliminary data.</text>
</comment>
<name>A0A843YKT9_9RHOB</name>
<evidence type="ECO:0000256" key="1">
    <source>
        <dbReference type="ARBA" id="ARBA00023002"/>
    </source>
</evidence>
<accession>A0A843YKT9</accession>
<dbReference type="PANTHER" id="PTHR43539:SF78">
    <property type="entry name" value="FLAVIN-CONTAINING MONOOXYGENASE"/>
    <property type="match status" value="1"/>
</dbReference>
<dbReference type="GO" id="GO:0004497">
    <property type="term" value="F:monooxygenase activity"/>
    <property type="evidence" value="ECO:0007669"/>
    <property type="project" value="TreeGrafter"/>
</dbReference>
<evidence type="ECO:0000313" key="3">
    <source>
        <dbReference type="Proteomes" id="UP000444174"/>
    </source>
</evidence>
<gene>
    <name evidence="2" type="ORF">GFB49_15460</name>
</gene>
<keyword evidence="3" id="KW-1185">Reference proteome</keyword>
<dbReference type="SUPFAM" id="SSF51905">
    <property type="entry name" value="FAD/NAD(P)-binding domain"/>
    <property type="match status" value="1"/>
</dbReference>
<dbReference type="Pfam" id="PF13738">
    <property type="entry name" value="Pyr_redox_3"/>
    <property type="match status" value="1"/>
</dbReference>
<proteinExistence type="predicted"/>
<dbReference type="InterPro" id="IPR050982">
    <property type="entry name" value="Auxin_biosynth/cation_transpt"/>
</dbReference>
<keyword evidence="1" id="KW-0560">Oxidoreductase</keyword>
<organism evidence="2 3">
    <name type="scientific">Tritonibacter litoralis</name>
    <dbReference type="NCBI Taxonomy" id="2662264"/>
    <lineage>
        <taxon>Bacteria</taxon>
        <taxon>Pseudomonadati</taxon>
        <taxon>Pseudomonadota</taxon>
        <taxon>Alphaproteobacteria</taxon>
        <taxon>Rhodobacterales</taxon>
        <taxon>Paracoccaceae</taxon>
        <taxon>Tritonibacter</taxon>
    </lineage>
</organism>
<dbReference type="AlphaFoldDB" id="A0A843YKT9"/>
<sequence length="418" mass="46535">MSEREHKTVVIVGGGQAGLSVSYYLSGEGIDHVVLERHKKFHSWRENRWDTFCLVTPNWQCRLPDFPYQGQDPNGFMVKDEITDYLDAFADTFNPPLVEDCSVTKIVRLEDGTYLVDSSKGNYHADQVVIATGGYDNPIVPPYAADLDPAIKQMHSVDYRRPDQMPAGKTLIVGTGQSGVQLMEDMHLEGRAVALAVGPAPRSPRDYRGRDATDWLYEMGHYHMTIDRHPDPVHAMTKTNHYMTGRDGGHEIDLRKFARDGVGLFGSVAGMSGQTIQFLPDLEENLDDADASYVGICAAIDGYIAKNNIDAPVAQPFEKVWRPKAEVTEINAADEGITSILWAIGFRADYSWIDVDVFDAHGRPKYTRGVCDVPGFYFIGLGWLNTWGSGRFLGIDEDSRYLAQAIVQHAKMPVLEAS</sequence>
<dbReference type="NCBIfam" id="TIGR04046">
    <property type="entry name" value="MSMEG_0569_nitr"/>
    <property type="match status" value="1"/>
</dbReference>